<dbReference type="OrthoDB" id="5842889at2"/>
<feature type="transmembrane region" description="Helical" evidence="1">
    <location>
        <begin position="129"/>
        <end position="149"/>
    </location>
</feature>
<feature type="transmembrane region" description="Helical" evidence="1">
    <location>
        <begin position="161"/>
        <end position="181"/>
    </location>
</feature>
<organism evidence="2 3">
    <name type="scientific">Shewanella amazonensis (strain ATCC BAA-1098 / SB2B)</name>
    <dbReference type="NCBI Taxonomy" id="326297"/>
    <lineage>
        <taxon>Bacteria</taxon>
        <taxon>Pseudomonadati</taxon>
        <taxon>Pseudomonadota</taxon>
        <taxon>Gammaproteobacteria</taxon>
        <taxon>Alteromonadales</taxon>
        <taxon>Shewanellaceae</taxon>
        <taxon>Shewanella</taxon>
    </lineage>
</organism>
<evidence type="ECO:0000313" key="3">
    <source>
        <dbReference type="Proteomes" id="UP000009175"/>
    </source>
</evidence>
<feature type="transmembrane region" description="Helical" evidence="1">
    <location>
        <begin position="94"/>
        <end position="117"/>
    </location>
</feature>
<keyword evidence="1" id="KW-1133">Transmembrane helix</keyword>
<sequence>MEQKVELANGISSLVAKASIAVGAVIVLIYCTSIGFYPKNIQVGDGLFFIWSTLVFGFVCTIANFLFTSVGYTLYTPLYLLLKNFVPLPKINDFKGYSSIYILGSFVIIVTSIAFLISDIKLSWKQIDFMSVISWCAALLMNGFTLSALLEERTEAPKKLFYVVFFLMLFIVPFVIIKGFFTNSVSASMKYLGIREVAATAYVDHKYRDIVSDAINKIDSKSHVIIPVGDQFIRLDNVNILFQGVGEISYLQISDGGKSTTFNLPSESIIVKKDSKKIELSDLSKDILSLHSTTLDELKVGFNPDSMIFTFDHSYGLYEVGEYKLSERFNAVLTETFKEILPILIKNDELIESIEIIGYASREWKNSEDDVGAYKNNILLSTNRAIAVSNVLYESEDLIKYGGWLNRKVVTKGMSSSTAPNNGLGRTISIKVNTRLNKSSNADGASAAGS</sequence>
<gene>
    <name evidence="2" type="ordered locus">Sama_2959</name>
</gene>
<keyword evidence="1" id="KW-0472">Membrane</keyword>
<keyword evidence="3" id="KW-1185">Reference proteome</keyword>
<dbReference type="Proteomes" id="UP000009175">
    <property type="component" value="Chromosome"/>
</dbReference>
<dbReference type="AlphaFoldDB" id="A1S9V5"/>
<proteinExistence type="predicted"/>
<accession>A1S9V5</accession>
<dbReference type="HOGENOM" id="CLU_626799_0_0_6"/>
<dbReference type="KEGG" id="saz:Sama_2959"/>
<keyword evidence="1" id="KW-0812">Transmembrane</keyword>
<protein>
    <recommendedName>
        <fullName evidence="4">OmpA-like domain-containing protein</fullName>
    </recommendedName>
</protein>
<feature type="transmembrane region" description="Helical" evidence="1">
    <location>
        <begin position="14"/>
        <end position="36"/>
    </location>
</feature>
<dbReference type="Gene3D" id="3.30.1330.60">
    <property type="entry name" value="OmpA-like domain"/>
    <property type="match status" value="1"/>
</dbReference>
<dbReference type="InterPro" id="IPR036737">
    <property type="entry name" value="OmpA-like_sf"/>
</dbReference>
<evidence type="ECO:0000313" key="2">
    <source>
        <dbReference type="EMBL" id="ABM01162.1"/>
    </source>
</evidence>
<name>A1S9V5_SHEAM</name>
<dbReference type="SUPFAM" id="SSF103088">
    <property type="entry name" value="OmpA-like"/>
    <property type="match status" value="1"/>
</dbReference>
<dbReference type="EMBL" id="CP000507">
    <property type="protein sequence ID" value="ABM01162.1"/>
    <property type="molecule type" value="Genomic_DNA"/>
</dbReference>
<feature type="transmembrane region" description="Helical" evidence="1">
    <location>
        <begin position="48"/>
        <end position="74"/>
    </location>
</feature>
<evidence type="ECO:0008006" key="4">
    <source>
        <dbReference type="Google" id="ProtNLM"/>
    </source>
</evidence>
<evidence type="ECO:0000256" key="1">
    <source>
        <dbReference type="SAM" id="Phobius"/>
    </source>
</evidence>
<reference evidence="2 3" key="1">
    <citation type="submission" date="2006-12" db="EMBL/GenBank/DDBJ databases">
        <title>Complete sequence of Shewanella amazonensis SB2B.</title>
        <authorList>
            <consortium name="US DOE Joint Genome Institute"/>
            <person name="Copeland A."/>
            <person name="Lucas S."/>
            <person name="Lapidus A."/>
            <person name="Barry K."/>
            <person name="Detter J.C."/>
            <person name="Glavina del Rio T."/>
            <person name="Hammon N."/>
            <person name="Israni S."/>
            <person name="Dalin E."/>
            <person name="Tice H."/>
            <person name="Pitluck S."/>
            <person name="Munk A.C."/>
            <person name="Brettin T."/>
            <person name="Bruce D."/>
            <person name="Han C."/>
            <person name="Tapia R."/>
            <person name="Gilna P."/>
            <person name="Schmutz J."/>
            <person name="Larimer F."/>
            <person name="Land M."/>
            <person name="Hauser L."/>
            <person name="Kyrpides N."/>
            <person name="Mikhailova N."/>
            <person name="Fredrickson J."/>
            <person name="Richardson P."/>
        </authorList>
    </citation>
    <scope>NUCLEOTIDE SEQUENCE [LARGE SCALE GENOMIC DNA]</scope>
    <source>
        <strain evidence="3">ATCC BAA-1098 / SB2B</strain>
    </source>
</reference>
<dbReference type="RefSeq" id="WP_011761066.1">
    <property type="nucleotide sequence ID" value="NC_008700.1"/>
</dbReference>